<dbReference type="Proteomes" id="UP000255518">
    <property type="component" value="Unassembled WGS sequence"/>
</dbReference>
<dbReference type="EMBL" id="UGKT01000001">
    <property type="protein sequence ID" value="STT01016.1"/>
    <property type="molecule type" value="Genomic_DNA"/>
</dbReference>
<proteinExistence type="predicted"/>
<gene>
    <name evidence="1" type="ORF">NCTC13443_01317</name>
</gene>
<dbReference type="AlphaFoldDB" id="A0A377UWC6"/>
<evidence type="ECO:0000313" key="1">
    <source>
        <dbReference type="EMBL" id="STT01016.1"/>
    </source>
</evidence>
<accession>A0A377UWC6</accession>
<evidence type="ECO:0000313" key="2">
    <source>
        <dbReference type="Proteomes" id="UP000255518"/>
    </source>
</evidence>
<reference evidence="1 2" key="1">
    <citation type="submission" date="2018-06" db="EMBL/GenBank/DDBJ databases">
        <authorList>
            <consortium name="Pathogen Informatics"/>
            <person name="Doyle S."/>
        </authorList>
    </citation>
    <scope>NUCLEOTIDE SEQUENCE [LARGE SCALE GENOMIC DNA]</scope>
    <source>
        <strain evidence="1 2">NCTC13443</strain>
    </source>
</reference>
<sequence length="54" mass="6033">MTLASRSQQATIPGPGWHLNDELVVRSLGYNTVKLNEFVFAGEKQRTRLSVSKT</sequence>
<protein>
    <submittedName>
        <fullName evidence="1">Uncharacterized protein</fullName>
    </submittedName>
</protein>
<organism evidence="1 2">
    <name type="scientific">Klebsiella pneumoniae</name>
    <dbReference type="NCBI Taxonomy" id="573"/>
    <lineage>
        <taxon>Bacteria</taxon>
        <taxon>Pseudomonadati</taxon>
        <taxon>Pseudomonadota</taxon>
        <taxon>Gammaproteobacteria</taxon>
        <taxon>Enterobacterales</taxon>
        <taxon>Enterobacteriaceae</taxon>
        <taxon>Klebsiella/Raoultella group</taxon>
        <taxon>Klebsiella</taxon>
        <taxon>Klebsiella pneumoniae complex</taxon>
    </lineage>
</organism>
<name>A0A377UWC6_KLEPN</name>